<evidence type="ECO:0008006" key="4">
    <source>
        <dbReference type="Google" id="ProtNLM"/>
    </source>
</evidence>
<keyword evidence="3" id="KW-1185">Reference proteome</keyword>
<feature type="transmembrane region" description="Helical" evidence="1">
    <location>
        <begin position="97"/>
        <end position="114"/>
    </location>
</feature>
<protein>
    <recommendedName>
        <fullName evidence="4">DoxX family membrane protein</fullName>
    </recommendedName>
</protein>
<gene>
    <name evidence="2" type="ORF">CHR53_14490</name>
</gene>
<dbReference type="RefSeq" id="WP_127487085.1">
    <property type="nucleotide sequence ID" value="NZ_CP022572.1"/>
</dbReference>
<dbReference type="STRING" id="1193713.GCA_001636315_05341"/>
<feature type="transmembrane region" description="Helical" evidence="1">
    <location>
        <begin position="12"/>
        <end position="35"/>
    </location>
</feature>
<name>A0A3T0HZ98_9BACI</name>
<proteinExistence type="predicted"/>
<evidence type="ECO:0000256" key="1">
    <source>
        <dbReference type="SAM" id="Phobius"/>
    </source>
</evidence>
<keyword evidence="1" id="KW-0812">Transmembrane</keyword>
<dbReference type="OrthoDB" id="2893048at2"/>
<dbReference type="EMBL" id="CP022572">
    <property type="protein sequence ID" value="AZU62389.1"/>
    <property type="molecule type" value="Genomic_DNA"/>
</dbReference>
<dbReference type="Proteomes" id="UP000282892">
    <property type="component" value="Chromosome"/>
</dbReference>
<reference evidence="2 3" key="1">
    <citation type="submission" date="2017-07" db="EMBL/GenBank/DDBJ databases">
        <title>The complete genome sequence of Bacillus mesonae strain H20-5, an efficient strain improving plant abiotic stress resistance.</title>
        <authorList>
            <person name="Kim S.Y."/>
            <person name="Song H."/>
            <person name="Sang M.K."/>
            <person name="Weon H.-Y."/>
            <person name="Song J."/>
        </authorList>
    </citation>
    <scope>NUCLEOTIDE SEQUENCE [LARGE SCALE GENOMIC DNA]</scope>
    <source>
        <strain evidence="2 3">H20-5</strain>
    </source>
</reference>
<sequence length="130" mass="14840">MIKILMHISRLFLGLVFLIAGINGYFFIFGFEPFIATSPEAMALFEFKYLLIAEKSLEVICGILLIFNQFIPLAIAILSPIVANIFLLHLFLDHSLLLLAIMLVLTLGFLLFYYKNNFMSVLERKPNSPH</sequence>
<keyword evidence="1" id="KW-1133">Transmembrane helix</keyword>
<accession>A0A3T0HZ98</accession>
<feature type="transmembrane region" description="Helical" evidence="1">
    <location>
        <begin position="73"/>
        <end position="91"/>
    </location>
</feature>
<keyword evidence="1" id="KW-0472">Membrane</keyword>
<evidence type="ECO:0000313" key="3">
    <source>
        <dbReference type="Proteomes" id="UP000282892"/>
    </source>
</evidence>
<evidence type="ECO:0000313" key="2">
    <source>
        <dbReference type="EMBL" id="AZU62389.1"/>
    </source>
</evidence>
<dbReference type="AlphaFoldDB" id="A0A3T0HZ98"/>
<dbReference type="KEGG" id="nmk:CHR53_14490"/>
<organism evidence="2 3">
    <name type="scientific">Neobacillus mesonae</name>
    <dbReference type="NCBI Taxonomy" id="1193713"/>
    <lineage>
        <taxon>Bacteria</taxon>
        <taxon>Bacillati</taxon>
        <taxon>Bacillota</taxon>
        <taxon>Bacilli</taxon>
        <taxon>Bacillales</taxon>
        <taxon>Bacillaceae</taxon>
        <taxon>Neobacillus</taxon>
    </lineage>
</organism>